<accession>A0A7R8WA35</accession>
<evidence type="ECO:0000256" key="2">
    <source>
        <dbReference type="ARBA" id="ARBA00022598"/>
    </source>
</evidence>
<dbReference type="EC" id="6.2.1.2" evidence="5"/>
<dbReference type="PANTHER" id="PTHR43605">
    <property type="entry name" value="ACYL-COENZYME A SYNTHETASE"/>
    <property type="match status" value="1"/>
</dbReference>
<dbReference type="InterPro" id="IPR051087">
    <property type="entry name" value="Mitochondrial_ACSM"/>
</dbReference>
<organism evidence="10">
    <name type="scientific">Cyprideis torosa</name>
    <dbReference type="NCBI Taxonomy" id="163714"/>
    <lineage>
        <taxon>Eukaryota</taxon>
        <taxon>Metazoa</taxon>
        <taxon>Ecdysozoa</taxon>
        <taxon>Arthropoda</taxon>
        <taxon>Crustacea</taxon>
        <taxon>Oligostraca</taxon>
        <taxon>Ostracoda</taxon>
        <taxon>Podocopa</taxon>
        <taxon>Podocopida</taxon>
        <taxon>Cytherocopina</taxon>
        <taxon>Cytheroidea</taxon>
        <taxon>Cytherideidae</taxon>
        <taxon>Cyprideis</taxon>
    </lineage>
</organism>
<evidence type="ECO:0000256" key="4">
    <source>
        <dbReference type="ARBA" id="ARBA00022840"/>
    </source>
</evidence>
<evidence type="ECO:0000256" key="7">
    <source>
        <dbReference type="SAM" id="MobiDB-lite"/>
    </source>
</evidence>
<dbReference type="GO" id="GO:0005759">
    <property type="term" value="C:mitochondrial matrix"/>
    <property type="evidence" value="ECO:0007669"/>
    <property type="project" value="TreeGrafter"/>
</dbReference>
<feature type="compositionally biased region" description="Basic and acidic residues" evidence="7">
    <location>
        <begin position="557"/>
        <end position="570"/>
    </location>
</feature>
<evidence type="ECO:0000313" key="10">
    <source>
        <dbReference type="EMBL" id="CAD7227759.1"/>
    </source>
</evidence>
<evidence type="ECO:0000256" key="1">
    <source>
        <dbReference type="ARBA" id="ARBA00006432"/>
    </source>
</evidence>
<dbReference type="InterPro" id="IPR042099">
    <property type="entry name" value="ANL_N_sf"/>
</dbReference>
<evidence type="ECO:0000259" key="8">
    <source>
        <dbReference type="Pfam" id="PF00501"/>
    </source>
</evidence>
<dbReference type="InterPro" id="IPR020845">
    <property type="entry name" value="AMP-binding_CS"/>
</dbReference>
<dbReference type="AlphaFoldDB" id="A0A7R8WA35"/>
<feature type="region of interest" description="Disordered" evidence="7">
    <location>
        <begin position="512"/>
        <end position="609"/>
    </location>
</feature>
<dbReference type="PANTHER" id="PTHR43605:SF10">
    <property type="entry name" value="ACYL-COA SYNTHETASE MEDIUM CHAIN FAMILY MEMBER 3"/>
    <property type="match status" value="1"/>
</dbReference>
<dbReference type="GO" id="GO:0004321">
    <property type="term" value="F:fatty-acyl-CoA synthase activity"/>
    <property type="evidence" value="ECO:0007669"/>
    <property type="project" value="TreeGrafter"/>
</dbReference>
<comment type="catalytic activity">
    <reaction evidence="6">
        <text>a medium-chain fatty acid + ATP + CoA = a medium-chain fatty acyl-CoA + AMP + diphosphate</text>
        <dbReference type="Rhea" id="RHEA:48340"/>
        <dbReference type="ChEBI" id="CHEBI:30616"/>
        <dbReference type="ChEBI" id="CHEBI:33019"/>
        <dbReference type="ChEBI" id="CHEBI:57287"/>
        <dbReference type="ChEBI" id="CHEBI:59558"/>
        <dbReference type="ChEBI" id="CHEBI:90546"/>
        <dbReference type="ChEBI" id="CHEBI:456215"/>
        <dbReference type="EC" id="6.2.1.2"/>
    </reaction>
    <physiologicalReaction direction="left-to-right" evidence="6">
        <dbReference type="Rhea" id="RHEA:48341"/>
    </physiologicalReaction>
</comment>
<feature type="domain" description="AMP-dependent synthetase/ligase" evidence="8">
    <location>
        <begin position="5"/>
        <end position="314"/>
    </location>
</feature>
<feature type="compositionally biased region" description="Basic and acidic residues" evidence="7">
    <location>
        <begin position="628"/>
        <end position="646"/>
    </location>
</feature>
<evidence type="ECO:0000256" key="3">
    <source>
        <dbReference type="ARBA" id="ARBA00022741"/>
    </source>
</evidence>
<feature type="domain" description="AMP-binding enzyme C-terminal" evidence="9">
    <location>
        <begin position="367"/>
        <end position="437"/>
    </location>
</feature>
<gene>
    <name evidence="10" type="ORF">CTOB1V02_LOCUS5658</name>
</gene>
<dbReference type="GO" id="GO:0006633">
    <property type="term" value="P:fatty acid biosynthetic process"/>
    <property type="evidence" value="ECO:0007669"/>
    <property type="project" value="TreeGrafter"/>
</dbReference>
<sequence>MYTPAGAILIPGTVQLTAKDIARRIHVSRCTAIICDEDTVGKVDSALETLENHQLEHKVLVHSATPRQGWHLLTEDIKDVVPRDYSHRTAFSDPAQMFFTSGTTGDPKVVVHTHGSYGMGHWTTGKLWLDLRPREILLNLADTGWAKAAYSSMFGVWMAGSCIFVDGSLRFDPLHVLSILRDFPISVLCAPPTTIGAMIHSLREERLVEIDRMFLFQWLRHCVAAGEALNPELLKAWKEITGLSFREGYGQTETTLVAATLPDMDAKPGALGKDVLGYSVAILNSREEEVQTYEEGEIACRVHPHRPIGLFAGYLDQVDKTQQCFTKDQKYYLTGDKGFKDEDGYINFVSRKDDVIISAGYRIGPFEVESALLEHPAVAEAAAVGLPDAHRGQIVTGFVVLKPPYFDSPEGKLTRELQEHVKKITAPYKYPRRKNFIKANAFRRFADGHFFDNDTPDDERIADERFGDPFGDPFFHHGRGGFPSGDIFEEMDRSLGDFRRMMDGLTRSFGMFDPFRPSIQPDRSGSRPELPPGTIIIGPDMPPPASTPMDPSGTLSPRDRMLKSPAEKQGKSVLPPMDRLPASDQAPGADSDLDALNPEMQPQQTIPGVGKGFFKSVTIRRYRDSNGTFKEEKITRNSDGTEERVITEGTEPGTTNPPPPFALDPPQEQNPVLRDGDIARIFRKFFNRQPEGGRH</sequence>
<dbReference type="InterPro" id="IPR025110">
    <property type="entry name" value="AMP-bd_C"/>
</dbReference>
<dbReference type="InterPro" id="IPR000873">
    <property type="entry name" value="AMP-dep_synth/lig_dom"/>
</dbReference>
<dbReference type="SUPFAM" id="SSF56801">
    <property type="entry name" value="Acetyl-CoA synthetase-like"/>
    <property type="match status" value="1"/>
</dbReference>
<feature type="region of interest" description="Disordered" evidence="7">
    <location>
        <begin position="628"/>
        <end position="672"/>
    </location>
</feature>
<keyword evidence="2" id="KW-0436">Ligase</keyword>
<keyword evidence="3" id="KW-0547">Nucleotide-binding</keyword>
<evidence type="ECO:0000259" key="9">
    <source>
        <dbReference type="Pfam" id="PF13193"/>
    </source>
</evidence>
<dbReference type="GO" id="GO:0006637">
    <property type="term" value="P:acyl-CoA metabolic process"/>
    <property type="evidence" value="ECO:0007669"/>
    <property type="project" value="TreeGrafter"/>
</dbReference>
<dbReference type="EMBL" id="OB661247">
    <property type="protein sequence ID" value="CAD7227759.1"/>
    <property type="molecule type" value="Genomic_DNA"/>
</dbReference>
<reference evidence="10" key="1">
    <citation type="submission" date="2020-11" db="EMBL/GenBank/DDBJ databases">
        <authorList>
            <person name="Tran Van P."/>
        </authorList>
    </citation>
    <scope>NUCLEOTIDE SEQUENCE</scope>
</reference>
<dbReference type="Gene3D" id="3.30.300.30">
    <property type="match status" value="1"/>
</dbReference>
<dbReference type="GO" id="GO:0031956">
    <property type="term" value="F:medium-chain fatty acid-CoA ligase activity"/>
    <property type="evidence" value="ECO:0007669"/>
    <property type="project" value="UniProtKB-EC"/>
</dbReference>
<evidence type="ECO:0000256" key="6">
    <source>
        <dbReference type="ARBA" id="ARBA00048477"/>
    </source>
</evidence>
<dbReference type="Pfam" id="PF13193">
    <property type="entry name" value="AMP-binding_C"/>
    <property type="match status" value="1"/>
</dbReference>
<dbReference type="OrthoDB" id="6614653at2759"/>
<keyword evidence="4" id="KW-0067">ATP-binding</keyword>
<comment type="similarity">
    <text evidence="1">Belongs to the ATP-dependent AMP-binding enzyme family.</text>
</comment>
<name>A0A7R8WA35_9CRUS</name>
<dbReference type="Gene3D" id="3.40.50.12780">
    <property type="entry name" value="N-terminal domain of ligase-like"/>
    <property type="match status" value="1"/>
</dbReference>
<dbReference type="InterPro" id="IPR045851">
    <property type="entry name" value="AMP-bd_C_sf"/>
</dbReference>
<dbReference type="PROSITE" id="PS00455">
    <property type="entry name" value="AMP_BINDING"/>
    <property type="match status" value="1"/>
</dbReference>
<dbReference type="Pfam" id="PF00501">
    <property type="entry name" value="AMP-binding"/>
    <property type="match status" value="1"/>
</dbReference>
<protein>
    <recommendedName>
        <fullName evidence="5">medium-chain acyl-CoA ligase</fullName>
        <ecNumber evidence="5">6.2.1.2</ecNumber>
    </recommendedName>
</protein>
<proteinExistence type="inferred from homology"/>
<dbReference type="GO" id="GO:0005524">
    <property type="term" value="F:ATP binding"/>
    <property type="evidence" value="ECO:0007669"/>
    <property type="project" value="UniProtKB-KW"/>
</dbReference>
<evidence type="ECO:0000256" key="5">
    <source>
        <dbReference type="ARBA" id="ARBA00039009"/>
    </source>
</evidence>